<evidence type="ECO:0000313" key="4">
    <source>
        <dbReference type="EMBL" id="MPM59233.1"/>
    </source>
</evidence>
<evidence type="ECO:0008006" key="5">
    <source>
        <dbReference type="Google" id="ProtNLM"/>
    </source>
</evidence>
<accession>A0A645B7U8</accession>
<dbReference type="Pfam" id="PF13641">
    <property type="entry name" value="Glyco_tranf_2_3"/>
    <property type="match status" value="1"/>
</dbReference>
<dbReference type="EMBL" id="VSSQ01017188">
    <property type="protein sequence ID" value="MPM59233.1"/>
    <property type="molecule type" value="Genomic_DNA"/>
</dbReference>
<sequence>MNYVFDYIMIPMQLIIVFFTLYYFVIAFFGMWRKKENKILTPKKTFAVIVAAHNEENVISQLVENLHVLKYPRELYDIFVVADNCKDSTAQLARSAGAIVYERFNLKQRGKGYAMEWMFTKLFRLKRKYDAVVVFDADNLVHPDFLLEMNNRLCKGEKVIQGYLDAKNPRDTWIAGTFAISFWVVNHIWHLAKYNLGLSSVLGGTGMCISTDILQKFGWGATCLTEDMEFTMKVLLIGIRTTWAHDAIVYDEKPLTFKQSWNQRKRWAQGHFDIAGRYIPKMLAEGFKRRDIRILDGVLHLLQPHFLILSTTFVLLSYAYYITPFYTNILYKVLPVEVWTIIAIGQYIFPLIVLAKIRAQWKSWFYVIFYPLFVYSWIPITFLGFLHRNEREWSHTEHTRSLSYHDVLVPESNQFPKENFISKQAIK</sequence>
<feature type="transmembrane region" description="Helical" evidence="3">
    <location>
        <begin position="12"/>
        <end position="32"/>
    </location>
</feature>
<keyword evidence="3" id="KW-1133">Transmembrane helix</keyword>
<feature type="transmembrane region" description="Helical" evidence="3">
    <location>
        <begin position="338"/>
        <end position="357"/>
    </location>
</feature>
<dbReference type="Gene3D" id="3.90.550.10">
    <property type="entry name" value="Spore Coat Polysaccharide Biosynthesis Protein SpsA, Chain A"/>
    <property type="match status" value="1"/>
</dbReference>
<gene>
    <name evidence="4" type="ORF">SDC9_106073</name>
</gene>
<proteinExistence type="predicted"/>
<dbReference type="PANTHER" id="PTHR43630">
    <property type="entry name" value="POLY-BETA-1,6-N-ACETYL-D-GLUCOSAMINE SYNTHASE"/>
    <property type="match status" value="1"/>
</dbReference>
<reference evidence="4" key="1">
    <citation type="submission" date="2019-08" db="EMBL/GenBank/DDBJ databases">
        <authorList>
            <person name="Kucharzyk K."/>
            <person name="Murdoch R.W."/>
            <person name="Higgins S."/>
            <person name="Loffler F."/>
        </authorList>
    </citation>
    <scope>NUCLEOTIDE SEQUENCE</scope>
</reference>
<dbReference type="GO" id="GO:0016757">
    <property type="term" value="F:glycosyltransferase activity"/>
    <property type="evidence" value="ECO:0007669"/>
    <property type="project" value="UniProtKB-KW"/>
</dbReference>
<dbReference type="AlphaFoldDB" id="A0A645B7U8"/>
<comment type="caution">
    <text evidence="4">The sequence shown here is derived from an EMBL/GenBank/DDBJ whole genome shotgun (WGS) entry which is preliminary data.</text>
</comment>
<dbReference type="PANTHER" id="PTHR43630:SF1">
    <property type="entry name" value="POLY-BETA-1,6-N-ACETYL-D-GLUCOSAMINE SYNTHASE"/>
    <property type="match status" value="1"/>
</dbReference>
<keyword evidence="1" id="KW-0328">Glycosyltransferase</keyword>
<keyword evidence="3" id="KW-0472">Membrane</keyword>
<dbReference type="CDD" id="cd06438">
    <property type="entry name" value="EpsO_like"/>
    <property type="match status" value="1"/>
</dbReference>
<dbReference type="SUPFAM" id="SSF53448">
    <property type="entry name" value="Nucleotide-diphospho-sugar transferases"/>
    <property type="match status" value="1"/>
</dbReference>
<evidence type="ECO:0000256" key="2">
    <source>
        <dbReference type="ARBA" id="ARBA00022679"/>
    </source>
</evidence>
<feature type="transmembrane region" description="Helical" evidence="3">
    <location>
        <begin position="298"/>
        <end position="318"/>
    </location>
</feature>
<protein>
    <recommendedName>
        <fullName evidence="5">Glycosyltransferase 2-like domain-containing protein</fullName>
    </recommendedName>
</protein>
<evidence type="ECO:0000256" key="3">
    <source>
        <dbReference type="SAM" id="Phobius"/>
    </source>
</evidence>
<keyword evidence="3" id="KW-0812">Transmembrane</keyword>
<keyword evidence="2" id="KW-0808">Transferase</keyword>
<name>A0A645B7U8_9ZZZZ</name>
<feature type="transmembrane region" description="Helical" evidence="3">
    <location>
        <begin position="364"/>
        <end position="386"/>
    </location>
</feature>
<evidence type="ECO:0000256" key="1">
    <source>
        <dbReference type="ARBA" id="ARBA00022676"/>
    </source>
</evidence>
<organism evidence="4">
    <name type="scientific">bioreactor metagenome</name>
    <dbReference type="NCBI Taxonomy" id="1076179"/>
    <lineage>
        <taxon>unclassified sequences</taxon>
        <taxon>metagenomes</taxon>
        <taxon>ecological metagenomes</taxon>
    </lineage>
</organism>
<dbReference type="InterPro" id="IPR029044">
    <property type="entry name" value="Nucleotide-diphossugar_trans"/>
</dbReference>